<dbReference type="EMBL" id="AP022567">
    <property type="protein sequence ID" value="BBX34742.1"/>
    <property type="molecule type" value="Genomic_DNA"/>
</dbReference>
<proteinExistence type="predicted"/>
<keyword evidence="3" id="KW-1185">Reference proteome</keyword>
<gene>
    <name evidence="2" type="ORF">MMAGJ_40240</name>
</gene>
<reference evidence="2 3" key="1">
    <citation type="journal article" date="2019" name="Emerg. Microbes Infect.">
        <title>Comprehensive subspecies identification of 175 nontuberculous mycobacteria species based on 7547 genomic profiles.</title>
        <authorList>
            <person name="Matsumoto Y."/>
            <person name="Kinjo T."/>
            <person name="Motooka D."/>
            <person name="Nabeya D."/>
            <person name="Jung N."/>
            <person name="Uechi K."/>
            <person name="Horii T."/>
            <person name="Iida T."/>
            <person name="Fujita J."/>
            <person name="Nakamura S."/>
        </authorList>
    </citation>
    <scope>NUCLEOTIDE SEQUENCE [LARGE SCALE GENOMIC DNA]</scope>
    <source>
        <strain evidence="2 3">JCM 12375</strain>
    </source>
</reference>
<dbReference type="InterPro" id="IPR013762">
    <property type="entry name" value="Integrase-like_cat_sf"/>
</dbReference>
<evidence type="ECO:0000313" key="3">
    <source>
        <dbReference type="Proteomes" id="UP000465622"/>
    </source>
</evidence>
<dbReference type="Gene3D" id="1.10.443.10">
    <property type="entry name" value="Intergrase catalytic core"/>
    <property type="match status" value="1"/>
</dbReference>
<dbReference type="Proteomes" id="UP000465622">
    <property type="component" value="Chromosome"/>
</dbReference>
<dbReference type="InterPro" id="IPR011010">
    <property type="entry name" value="DNA_brk_join_enz"/>
</dbReference>
<sequence length="546" mass="60854">MHSQLCNACRARKMRTPRNCDNCGLFRRQVAKGLCATCYRVSRLHDGLCPGCNKVRPIEGKHALCEACERRSRARAGTCTDCHRDFRRLYGARCRQCQRRAANPTGRCQDCGETGEIIAGRCKNCYEHFRRHGTGDCPACGQRFPIGANGLCRNCTNKRRAIHVRNTPTGKLLLAQMTMYGRARGWSPGVLTVARTSLRIVLAGSDVLGPPPWTSNAIKELLDTTASHRANNAVQRVIDFLTDEGLATSSTEATFQLWLDTQFADLCPQIRSELHIWTERLLGRGDRPQKPLQYQTIRSYVWILTTPLANWSQTYDSLREVTPEGIDEQVATFSGAKRGLAASAMRSLFKTLKTQRIIFANPTRHLSGQNIKTAAPIGLQPQDRARLFADDLRPDEHLMVLLAGVHAMRAGQIVTLRIDDVDLTAGTIAVAGKPRALDSLTGQYLIAWLEYRRQRWPNTANPHLLVNYQSANTVAAVPTGHISATFRRLGYTAHQLRVDRFLDEVHNGNADPLRFAHLFGVTAPTALHYCADATALDHHDDGRDTD</sequence>
<organism evidence="2 3">
    <name type="scientific">Mycolicibacterium mageritense</name>
    <name type="common">Mycobacterium mageritense</name>
    <dbReference type="NCBI Taxonomy" id="53462"/>
    <lineage>
        <taxon>Bacteria</taxon>
        <taxon>Bacillati</taxon>
        <taxon>Actinomycetota</taxon>
        <taxon>Actinomycetes</taxon>
        <taxon>Mycobacteriales</taxon>
        <taxon>Mycobacteriaceae</taxon>
        <taxon>Mycolicibacterium</taxon>
    </lineage>
</organism>
<protein>
    <recommendedName>
        <fullName evidence="4">Site-specific integrase</fullName>
    </recommendedName>
</protein>
<evidence type="ECO:0000256" key="1">
    <source>
        <dbReference type="ARBA" id="ARBA00023172"/>
    </source>
</evidence>
<name>A0ABM7HVW0_MYCME</name>
<evidence type="ECO:0000313" key="2">
    <source>
        <dbReference type="EMBL" id="BBX34742.1"/>
    </source>
</evidence>
<keyword evidence="1" id="KW-0233">DNA recombination</keyword>
<dbReference type="SUPFAM" id="SSF56349">
    <property type="entry name" value="DNA breaking-rejoining enzymes"/>
    <property type="match status" value="1"/>
</dbReference>
<evidence type="ECO:0008006" key="4">
    <source>
        <dbReference type="Google" id="ProtNLM"/>
    </source>
</evidence>
<accession>A0ABM7HVW0</accession>